<dbReference type="Proteomes" id="UP000673197">
    <property type="component" value="Unassembled WGS sequence"/>
</dbReference>
<gene>
    <name evidence="2" type="ORF">JTJ32_14710</name>
</gene>
<proteinExistence type="predicted"/>
<evidence type="ECO:0000259" key="1">
    <source>
        <dbReference type="Pfam" id="PF21365"/>
    </source>
</evidence>
<accession>A0ABS4C7J5</accession>
<dbReference type="RefSeq" id="WP_210042482.1">
    <property type="nucleotide sequence ID" value="NZ_JAFFZW010000004.1"/>
</dbReference>
<keyword evidence="3" id="KW-1185">Reference proteome</keyword>
<dbReference type="EMBL" id="JAFFZW010000004">
    <property type="protein sequence ID" value="MBP0946579.1"/>
    <property type="molecule type" value="Genomic_DNA"/>
</dbReference>
<reference evidence="2 3" key="1">
    <citation type="journal article" date="2022" name="Syst. Appl. Microbiol.">
        <title>Pseudomonas alliivorans sp. nov., a plant-pathogenic bacterium isolated from onion foliage in Georgia, USA.</title>
        <authorList>
            <person name="Zhao M."/>
            <person name="Tyson C."/>
            <person name="Chen H.C."/>
            <person name="Paudel S."/>
            <person name="Gitaitis R."/>
            <person name="Kvitko B."/>
            <person name="Dutta B."/>
        </authorList>
    </citation>
    <scope>NUCLEOTIDE SEQUENCE [LARGE SCALE GENOMIC DNA]</scope>
    <source>
        <strain evidence="2 3">20GA0068</strain>
    </source>
</reference>
<evidence type="ECO:0000313" key="3">
    <source>
        <dbReference type="Proteomes" id="UP000673197"/>
    </source>
</evidence>
<dbReference type="Gene3D" id="2.60.40.4040">
    <property type="match status" value="1"/>
</dbReference>
<evidence type="ECO:0000313" key="2">
    <source>
        <dbReference type="EMBL" id="MBP0946579.1"/>
    </source>
</evidence>
<dbReference type="Pfam" id="PF21365">
    <property type="entry name" value="Glyco_hydro_31_3rd"/>
    <property type="match status" value="1"/>
</dbReference>
<comment type="caution">
    <text evidence="2">The sequence shown here is derived from an EMBL/GenBank/DDBJ whole genome shotgun (WGS) entry which is preliminary data.</text>
</comment>
<dbReference type="InterPro" id="IPR048395">
    <property type="entry name" value="Glyco_hydro_31_C"/>
</dbReference>
<feature type="domain" description="Glycosyl hydrolase family 31 C-terminal" evidence="1">
    <location>
        <begin position="26"/>
        <end position="79"/>
    </location>
</feature>
<organism evidence="2 3">
    <name type="scientific">Pseudomonas alliivorans</name>
    <dbReference type="NCBI Taxonomy" id="2810613"/>
    <lineage>
        <taxon>Bacteria</taxon>
        <taxon>Pseudomonadati</taxon>
        <taxon>Pseudomonadota</taxon>
        <taxon>Gammaproteobacteria</taxon>
        <taxon>Pseudomonadales</taxon>
        <taxon>Pseudomonadaceae</taxon>
        <taxon>Pseudomonas</taxon>
    </lineage>
</organism>
<protein>
    <recommendedName>
        <fullName evidence="1">Glycosyl hydrolase family 31 C-terminal domain-containing protein</fullName>
    </recommendedName>
</protein>
<name>A0ABS4C7J5_9PSED</name>
<sequence length="140" mass="15971">MRHRRLWTWRRQRWIEHGDKLRVVHSHLDDQFFVGRDILVAPIMTAHATASPPTTPSRDIYLPNGSQWYAFVDDDDASGAPVEGGTLVTGYYAYLDRVPVTPEALQQSGVDAHYYNSIIKQAFAKLLDTRADVTLQMLFP</sequence>
<dbReference type="SUPFAM" id="SSF51011">
    <property type="entry name" value="Glycosyl hydrolase domain"/>
    <property type="match status" value="1"/>
</dbReference>